<dbReference type="Proteomes" id="UP000054683">
    <property type="component" value="Unassembled WGS sequence"/>
</dbReference>
<feature type="chain" id="PRO_5008501734" evidence="5">
    <location>
        <begin position="30"/>
        <end position="386"/>
    </location>
</feature>
<dbReference type="PANTHER" id="PTHR47151">
    <property type="entry name" value="LEU/ILE/VAL-BINDING ABC TRANSPORTER SUBUNIT"/>
    <property type="match status" value="1"/>
</dbReference>
<dbReference type="AlphaFoldDB" id="A0A158H0X2"/>
<evidence type="ECO:0000313" key="8">
    <source>
        <dbReference type="Proteomes" id="UP000054683"/>
    </source>
</evidence>
<evidence type="ECO:0000259" key="6">
    <source>
        <dbReference type="Pfam" id="PF13458"/>
    </source>
</evidence>
<accession>A0A158H0X2</accession>
<dbReference type="SUPFAM" id="SSF53822">
    <property type="entry name" value="Periplasmic binding protein-like I"/>
    <property type="match status" value="1"/>
</dbReference>
<dbReference type="Gene3D" id="3.40.50.2300">
    <property type="match status" value="2"/>
</dbReference>
<evidence type="ECO:0000256" key="5">
    <source>
        <dbReference type="SAM" id="SignalP"/>
    </source>
</evidence>
<evidence type="ECO:0000256" key="3">
    <source>
        <dbReference type="ARBA" id="ARBA00022729"/>
    </source>
</evidence>
<dbReference type="CDD" id="cd06342">
    <property type="entry name" value="PBP1_ABC_LIVBP-like"/>
    <property type="match status" value="1"/>
</dbReference>
<evidence type="ECO:0000256" key="4">
    <source>
        <dbReference type="ARBA" id="ARBA00022970"/>
    </source>
</evidence>
<organism evidence="7 8">
    <name type="scientific">Caballeronia udeis</name>
    <dbReference type="NCBI Taxonomy" id="1232866"/>
    <lineage>
        <taxon>Bacteria</taxon>
        <taxon>Pseudomonadati</taxon>
        <taxon>Pseudomonadota</taxon>
        <taxon>Betaproteobacteria</taxon>
        <taxon>Burkholderiales</taxon>
        <taxon>Burkholderiaceae</taxon>
        <taxon>Caballeronia</taxon>
    </lineage>
</organism>
<dbReference type="GO" id="GO:0006865">
    <property type="term" value="P:amino acid transport"/>
    <property type="evidence" value="ECO:0007669"/>
    <property type="project" value="UniProtKB-KW"/>
</dbReference>
<name>A0A158H0X2_9BURK</name>
<dbReference type="PANTHER" id="PTHR47151:SF2">
    <property type="entry name" value="AMINO ACID BINDING PROTEIN"/>
    <property type="match status" value="1"/>
</dbReference>
<keyword evidence="4" id="KW-0029">Amino-acid transport</keyword>
<dbReference type="RefSeq" id="WP_062087035.1">
    <property type="nucleotide sequence ID" value="NZ_FCOK02000022.1"/>
</dbReference>
<feature type="signal peptide" evidence="5">
    <location>
        <begin position="1"/>
        <end position="29"/>
    </location>
</feature>
<gene>
    <name evidence="7" type="ORF">AWB69_03657</name>
</gene>
<dbReference type="InterPro" id="IPR028081">
    <property type="entry name" value="Leu-bd"/>
</dbReference>
<evidence type="ECO:0000256" key="1">
    <source>
        <dbReference type="ARBA" id="ARBA00010062"/>
    </source>
</evidence>
<dbReference type="PRINTS" id="PR00337">
    <property type="entry name" value="LEUILEVALBP"/>
</dbReference>
<keyword evidence="7" id="KW-0675">Receptor</keyword>
<keyword evidence="2" id="KW-0813">Transport</keyword>
<dbReference type="OrthoDB" id="5469508at2"/>
<feature type="domain" description="Leucine-binding protein" evidence="6">
    <location>
        <begin position="35"/>
        <end position="375"/>
    </location>
</feature>
<dbReference type="EMBL" id="FCOK02000022">
    <property type="protein sequence ID" value="SAL37509.1"/>
    <property type="molecule type" value="Genomic_DNA"/>
</dbReference>
<proteinExistence type="inferred from homology"/>
<dbReference type="Pfam" id="PF13458">
    <property type="entry name" value="Peripla_BP_6"/>
    <property type="match status" value="1"/>
</dbReference>
<keyword evidence="3 5" id="KW-0732">Signal</keyword>
<dbReference type="InterPro" id="IPR000709">
    <property type="entry name" value="Leu_Ile_Val-bd"/>
</dbReference>
<sequence length="386" mass="40569">MYIPTKLKKTFRILSCAVGFAAISSSASAGEVQDVKFGFAGPLTGMSASFGKDLQDGVQLALNDANAQKILIGGKPVKFSIVAQDDQADPRVGVQVAQKLLDSNVAVVIGHFNSGTTIPASAIYQQAGMVMINPGATNPIINQRGFDHIFSVLGTDDDNAGRAAKYAVRVSKAKRIAILDDRTAFGQGEADHFDKVVKAEGGSIVDRQYCDDKTVDFSAQLTALKGANIDLLFFGGLDRQAAGVAKRMKQLGMTAQLVGGGAVADSDFLKLAGPAGEGVMAWEPGSPLENLPTGKEFGARFQRTFGLPAQSYAPFGYDATWAAIKAMQKADSVDPKVYLTAVKDISFTGVTGPIAFESNGALKGGSSTLYQVKQGKWVAIVTQTGK</sequence>
<reference evidence="7 8" key="1">
    <citation type="submission" date="2016-01" db="EMBL/GenBank/DDBJ databases">
        <authorList>
            <person name="Oliw E.H."/>
        </authorList>
    </citation>
    <scope>NUCLEOTIDE SEQUENCE [LARGE SCALE GENOMIC DNA]</scope>
    <source>
        <strain evidence="7">LMG 27134</strain>
    </source>
</reference>
<protein>
    <submittedName>
        <fullName evidence="7">Extracellular ligand-binding receptor</fullName>
    </submittedName>
</protein>
<evidence type="ECO:0000313" key="7">
    <source>
        <dbReference type="EMBL" id="SAL37509.1"/>
    </source>
</evidence>
<evidence type="ECO:0000256" key="2">
    <source>
        <dbReference type="ARBA" id="ARBA00022448"/>
    </source>
</evidence>
<comment type="similarity">
    <text evidence="1">Belongs to the leucine-binding protein family.</text>
</comment>
<dbReference type="InterPro" id="IPR028082">
    <property type="entry name" value="Peripla_BP_I"/>
</dbReference>